<evidence type="ECO:0000256" key="4">
    <source>
        <dbReference type="ARBA" id="ARBA00023125"/>
    </source>
</evidence>
<evidence type="ECO:0000256" key="3">
    <source>
        <dbReference type="ARBA" id="ARBA00023015"/>
    </source>
</evidence>
<accession>A0ABX1N7B3</accession>
<dbReference type="PRINTS" id="PR01590">
    <property type="entry name" value="HTHFIS"/>
</dbReference>
<organism evidence="7 8">
    <name type="scientific">Aromatoleum buckelii</name>
    <dbReference type="NCBI Taxonomy" id="200254"/>
    <lineage>
        <taxon>Bacteria</taxon>
        <taxon>Pseudomonadati</taxon>
        <taxon>Pseudomonadota</taxon>
        <taxon>Betaproteobacteria</taxon>
        <taxon>Rhodocyclales</taxon>
        <taxon>Rhodocyclaceae</taxon>
        <taxon>Aromatoleum</taxon>
    </lineage>
</organism>
<dbReference type="Proteomes" id="UP000601990">
    <property type="component" value="Unassembled WGS sequence"/>
</dbReference>
<dbReference type="PANTHER" id="PTHR32071:SF77">
    <property type="entry name" value="TRANSCRIPTIONAL REGULATORY PROTEIN"/>
    <property type="match status" value="1"/>
</dbReference>
<protein>
    <submittedName>
        <fullName evidence="7">AAA domain-containing protein</fullName>
    </submittedName>
</protein>
<dbReference type="SUPFAM" id="SSF55781">
    <property type="entry name" value="GAF domain-like"/>
    <property type="match status" value="1"/>
</dbReference>
<dbReference type="CDD" id="cd00009">
    <property type="entry name" value="AAA"/>
    <property type="match status" value="1"/>
</dbReference>
<dbReference type="PROSITE" id="PS00676">
    <property type="entry name" value="SIGMA54_INTERACT_2"/>
    <property type="match status" value="1"/>
</dbReference>
<dbReference type="Pfam" id="PF02954">
    <property type="entry name" value="HTH_8"/>
    <property type="match status" value="1"/>
</dbReference>
<keyword evidence="2" id="KW-0067">ATP-binding</keyword>
<dbReference type="PROSITE" id="PS00675">
    <property type="entry name" value="SIGMA54_INTERACT_1"/>
    <property type="match status" value="1"/>
</dbReference>
<keyword evidence="3" id="KW-0805">Transcription regulation</keyword>
<dbReference type="EMBL" id="WTVH01000050">
    <property type="protein sequence ID" value="NMF95163.1"/>
    <property type="molecule type" value="Genomic_DNA"/>
</dbReference>
<evidence type="ECO:0000256" key="1">
    <source>
        <dbReference type="ARBA" id="ARBA00022741"/>
    </source>
</evidence>
<dbReference type="Gene3D" id="3.40.50.300">
    <property type="entry name" value="P-loop containing nucleotide triphosphate hydrolases"/>
    <property type="match status" value="1"/>
</dbReference>
<proteinExistence type="predicted"/>
<dbReference type="Pfam" id="PF00158">
    <property type="entry name" value="Sigma54_activat"/>
    <property type="match status" value="1"/>
</dbReference>
<evidence type="ECO:0000313" key="8">
    <source>
        <dbReference type="Proteomes" id="UP000601990"/>
    </source>
</evidence>
<gene>
    <name evidence="7" type="ORF">GO608_17790</name>
</gene>
<dbReference type="Pfam" id="PF01590">
    <property type="entry name" value="GAF"/>
    <property type="match status" value="1"/>
</dbReference>
<feature type="domain" description="Sigma-54 factor interaction" evidence="6">
    <location>
        <begin position="373"/>
        <end position="581"/>
    </location>
</feature>
<dbReference type="Gene3D" id="1.10.8.60">
    <property type="match status" value="1"/>
</dbReference>
<dbReference type="InterPro" id="IPR025662">
    <property type="entry name" value="Sigma_54_int_dom_ATP-bd_1"/>
</dbReference>
<dbReference type="InterPro" id="IPR002078">
    <property type="entry name" value="Sigma_54_int"/>
</dbReference>
<evidence type="ECO:0000313" key="7">
    <source>
        <dbReference type="EMBL" id="NMF95163.1"/>
    </source>
</evidence>
<keyword evidence="1" id="KW-0547">Nucleotide-binding</keyword>
<dbReference type="PANTHER" id="PTHR32071">
    <property type="entry name" value="TRANSCRIPTIONAL REGULATORY PROTEIN"/>
    <property type="match status" value="1"/>
</dbReference>
<dbReference type="InterPro" id="IPR029016">
    <property type="entry name" value="GAF-like_dom_sf"/>
</dbReference>
<evidence type="ECO:0000256" key="2">
    <source>
        <dbReference type="ARBA" id="ARBA00022840"/>
    </source>
</evidence>
<dbReference type="Gene3D" id="1.10.10.60">
    <property type="entry name" value="Homeodomain-like"/>
    <property type="match status" value="1"/>
</dbReference>
<evidence type="ECO:0000259" key="6">
    <source>
        <dbReference type="PROSITE" id="PS50045"/>
    </source>
</evidence>
<keyword evidence="8" id="KW-1185">Reference proteome</keyword>
<comment type="caution">
    <text evidence="7">The sequence shown here is derived from an EMBL/GenBank/DDBJ whole genome shotgun (WGS) entry which is preliminary data.</text>
</comment>
<dbReference type="SMART" id="SM00382">
    <property type="entry name" value="AAA"/>
    <property type="match status" value="1"/>
</dbReference>
<dbReference type="InterPro" id="IPR025943">
    <property type="entry name" value="Sigma_54_int_dom_ATP-bd_2"/>
</dbReference>
<dbReference type="SUPFAM" id="SSF52540">
    <property type="entry name" value="P-loop containing nucleoside triphosphate hydrolases"/>
    <property type="match status" value="1"/>
</dbReference>
<dbReference type="Gene3D" id="3.30.450.40">
    <property type="match status" value="1"/>
</dbReference>
<dbReference type="SUPFAM" id="SSF46689">
    <property type="entry name" value="Homeodomain-like"/>
    <property type="match status" value="1"/>
</dbReference>
<keyword evidence="5" id="KW-0804">Transcription</keyword>
<sequence length="664" mass="71351">MAYPRINRALVIAADASPPPGGEASAPQLPAMNATPIPSLESAVAARRAYFEHGLSPSDLIDDAIFRSWTRCTAADRREREAVEFQPVGHAQLRQLRDRSNDLLRAAREPLERLARAVSGAGYAVLMTDHRGYALSVAGAIDQRPHPMRLAFRPGVDLSEYAIGTSAMSCALTERRPVRVFGPEHFFSAIRGFHCAAAPIIAPDGTLAGVIDITRDSPLADPGALALVHQSAQAIERELFRALPAALTLALGWHPAPTVGELTLLVAFGAEGELLAVNEPARRFIGADALSAASRFEDLVDGRFGDCAAAFLRGAEALPLRLRSGLQLYATLADPPARPTPVTRPTSHAAPVTGSLEFGDPAISVRLDAGCRALANGLPLLVLGETGSGKEMVAQTLHARSRYGDGPLVALNCAAIPETLIESELFGHVEGAYTGARRGGMPGKIEQADGGTLFLDEIGDMPLHLQARLLRVLETREVSRLGSVTNRKVDCQLICATHQDIPRAVREGRFRADLYYRINGFSLRLPPLRERSDLRALIHALLTGIGNGSRQLSSDSMQLLLSHPWFGNTRELKHALCYADAMADPDDALLPAHFPEFSAPDALPGCSPMGGLLLTLEEDAITRSLQATNGDVRMAAKMLGISRATLYRRLRKRATTEAVSRSVQ</sequence>
<dbReference type="InterPro" id="IPR003018">
    <property type="entry name" value="GAF"/>
</dbReference>
<dbReference type="InterPro" id="IPR027417">
    <property type="entry name" value="P-loop_NTPase"/>
</dbReference>
<evidence type="ECO:0000256" key="5">
    <source>
        <dbReference type="ARBA" id="ARBA00023163"/>
    </source>
</evidence>
<reference evidence="7" key="1">
    <citation type="submission" date="2019-12" db="EMBL/GenBank/DDBJ databases">
        <title>Comparative genomics gives insights into the taxonomy of the Azoarcus-Aromatoleum group and reveals separate origins of nif in the plant-associated Azoarcus and non-plant-associated Aromatoleum sub-groups.</title>
        <authorList>
            <person name="Lafos M."/>
            <person name="Maluk M."/>
            <person name="Batista M."/>
            <person name="Junghare M."/>
            <person name="Carmona M."/>
            <person name="Faoro H."/>
            <person name="Cruz L.M."/>
            <person name="Battistoni F."/>
            <person name="De Souza E."/>
            <person name="Pedrosa F."/>
            <person name="Chen W.-M."/>
            <person name="Poole P.S."/>
            <person name="Dixon R.A."/>
            <person name="James E.K."/>
        </authorList>
    </citation>
    <scope>NUCLEOTIDE SEQUENCE</scope>
    <source>
        <strain evidence="7">U120</strain>
    </source>
</reference>
<dbReference type="InterPro" id="IPR002197">
    <property type="entry name" value="HTH_Fis"/>
</dbReference>
<dbReference type="InterPro" id="IPR058031">
    <property type="entry name" value="AAA_lid_NorR"/>
</dbReference>
<dbReference type="InterPro" id="IPR003593">
    <property type="entry name" value="AAA+_ATPase"/>
</dbReference>
<dbReference type="PROSITE" id="PS50045">
    <property type="entry name" value="SIGMA54_INTERACT_4"/>
    <property type="match status" value="1"/>
</dbReference>
<dbReference type="InterPro" id="IPR009057">
    <property type="entry name" value="Homeodomain-like_sf"/>
</dbReference>
<dbReference type="Pfam" id="PF25601">
    <property type="entry name" value="AAA_lid_14"/>
    <property type="match status" value="1"/>
</dbReference>
<name>A0ABX1N7B3_9RHOO</name>
<keyword evidence="4" id="KW-0238">DNA-binding</keyword>